<name>A0A0A9FZL2_ARUDO</name>
<reference evidence="1" key="2">
    <citation type="journal article" date="2015" name="Data Brief">
        <title>Shoot transcriptome of the giant reed, Arundo donax.</title>
        <authorList>
            <person name="Barrero R.A."/>
            <person name="Guerrero F.D."/>
            <person name="Moolhuijzen P."/>
            <person name="Goolsby J.A."/>
            <person name="Tidwell J."/>
            <person name="Bellgard S.E."/>
            <person name="Bellgard M.I."/>
        </authorList>
    </citation>
    <scope>NUCLEOTIDE SEQUENCE</scope>
    <source>
        <tissue evidence="1">Shoot tissue taken approximately 20 cm above the soil surface</tissue>
    </source>
</reference>
<accession>A0A0A9FZL2</accession>
<proteinExistence type="predicted"/>
<reference evidence="1" key="1">
    <citation type="submission" date="2014-09" db="EMBL/GenBank/DDBJ databases">
        <authorList>
            <person name="Magalhaes I.L.F."/>
            <person name="Oliveira U."/>
            <person name="Santos F.R."/>
            <person name="Vidigal T.H.D.A."/>
            <person name="Brescovit A.D."/>
            <person name="Santos A.J."/>
        </authorList>
    </citation>
    <scope>NUCLEOTIDE SEQUENCE</scope>
    <source>
        <tissue evidence="1">Shoot tissue taken approximately 20 cm above the soil surface</tissue>
    </source>
</reference>
<dbReference type="EMBL" id="GBRH01182160">
    <property type="protein sequence ID" value="JAE15736.1"/>
    <property type="molecule type" value="Transcribed_RNA"/>
</dbReference>
<dbReference type="AlphaFoldDB" id="A0A0A9FZL2"/>
<protein>
    <submittedName>
        <fullName evidence="1">Uncharacterized protein</fullName>
    </submittedName>
</protein>
<organism evidence="1">
    <name type="scientific">Arundo donax</name>
    <name type="common">Giant reed</name>
    <name type="synonym">Donax arundinaceus</name>
    <dbReference type="NCBI Taxonomy" id="35708"/>
    <lineage>
        <taxon>Eukaryota</taxon>
        <taxon>Viridiplantae</taxon>
        <taxon>Streptophyta</taxon>
        <taxon>Embryophyta</taxon>
        <taxon>Tracheophyta</taxon>
        <taxon>Spermatophyta</taxon>
        <taxon>Magnoliopsida</taxon>
        <taxon>Liliopsida</taxon>
        <taxon>Poales</taxon>
        <taxon>Poaceae</taxon>
        <taxon>PACMAD clade</taxon>
        <taxon>Arundinoideae</taxon>
        <taxon>Arundineae</taxon>
        <taxon>Arundo</taxon>
    </lineage>
</organism>
<sequence>MLSSSQIQCITVHPYVAQCEILKNSVIN</sequence>
<evidence type="ECO:0000313" key="1">
    <source>
        <dbReference type="EMBL" id="JAE15736.1"/>
    </source>
</evidence>